<dbReference type="Proteomes" id="UP000266234">
    <property type="component" value="Unassembled WGS sequence"/>
</dbReference>
<organism evidence="1 2">
    <name type="scientific">Fusarium longipes</name>
    <dbReference type="NCBI Taxonomy" id="694270"/>
    <lineage>
        <taxon>Eukaryota</taxon>
        <taxon>Fungi</taxon>
        <taxon>Dikarya</taxon>
        <taxon>Ascomycota</taxon>
        <taxon>Pezizomycotina</taxon>
        <taxon>Sordariomycetes</taxon>
        <taxon>Hypocreomycetidae</taxon>
        <taxon>Hypocreales</taxon>
        <taxon>Nectriaceae</taxon>
        <taxon>Fusarium</taxon>
    </lineage>
</organism>
<keyword evidence="2" id="KW-1185">Reference proteome</keyword>
<dbReference type="EMBL" id="PXOG01000252">
    <property type="protein sequence ID" value="RGP64478.1"/>
    <property type="molecule type" value="Genomic_DNA"/>
</dbReference>
<protein>
    <submittedName>
        <fullName evidence="1">Uncharacterized protein</fullName>
    </submittedName>
</protein>
<accession>A0A395RWG0</accession>
<dbReference type="InterPro" id="IPR036770">
    <property type="entry name" value="Ankyrin_rpt-contain_sf"/>
</dbReference>
<reference evidence="1 2" key="1">
    <citation type="journal article" date="2018" name="PLoS Pathog.">
        <title>Evolution of structural diversity of trichothecenes, a family of toxins produced by plant pathogenic and entomopathogenic fungi.</title>
        <authorList>
            <person name="Proctor R.H."/>
            <person name="McCormick S.P."/>
            <person name="Kim H.S."/>
            <person name="Cardoza R.E."/>
            <person name="Stanley A.M."/>
            <person name="Lindo L."/>
            <person name="Kelly A."/>
            <person name="Brown D.W."/>
            <person name="Lee T."/>
            <person name="Vaughan M.M."/>
            <person name="Alexander N.J."/>
            <person name="Busman M."/>
            <person name="Gutierrez S."/>
        </authorList>
    </citation>
    <scope>NUCLEOTIDE SEQUENCE [LARGE SCALE GENOMIC DNA]</scope>
    <source>
        <strain evidence="1 2">NRRL 20695</strain>
    </source>
</reference>
<dbReference type="AlphaFoldDB" id="A0A395RWG0"/>
<dbReference type="Gene3D" id="1.25.40.20">
    <property type="entry name" value="Ankyrin repeat-containing domain"/>
    <property type="match status" value="1"/>
</dbReference>
<sequence length="404" mass="45491">MDHDTRLEWFLNKANLNLPPRLTRLSAPANQDFLPLDSPNLDIANSLLVQARVCSPDYKPPETQMRHHFRTKSQKAAVCDVFNWTFTKHEVAKAFDALLDQPKLPPAGVAQALLKRGRLSSIDELWAHLHDEFLERKMKGKRLSSESIDLDSSAMTWLDKIVAHQNINYVHLICQTKVNQTILDRALGIALSKPSLSATKLLLSFGAVASNHLDIINIHIQAGNVDLIELLLSAPGSMDVDAWKKCLDQDITRAEGGTNLSISLLLLIISNRPQIISDILLLKVLKLRNLQAVVIVMAYSSSNSLFFNVRHQACELASQEPDDNKRLVVFTLLSRCDLVDDNPLVREELFKSVKQRHIPLVKFFVRNGVKVDEWPYNSLQWAITQLDSDLIDLLKRGNVSCFSA</sequence>
<evidence type="ECO:0000313" key="1">
    <source>
        <dbReference type="EMBL" id="RGP64478.1"/>
    </source>
</evidence>
<gene>
    <name evidence="1" type="ORF">FLONG3_9536</name>
</gene>
<evidence type="ECO:0000313" key="2">
    <source>
        <dbReference type="Proteomes" id="UP000266234"/>
    </source>
</evidence>
<dbReference type="SUPFAM" id="SSF48403">
    <property type="entry name" value="Ankyrin repeat"/>
    <property type="match status" value="1"/>
</dbReference>
<name>A0A395RWG0_9HYPO</name>
<comment type="caution">
    <text evidence="1">The sequence shown here is derived from an EMBL/GenBank/DDBJ whole genome shotgun (WGS) entry which is preliminary data.</text>
</comment>
<proteinExistence type="predicted"/>
<dbReference type="OrthoDB" id="3182339at2759"/>